<feature type="compositionally biased region" description="Basic residues" evidence="2">
    <location>
        <begin position="164"/>
        <end position="177"/>
    </location>
</feature>
<proteinExistence type="inferred from homology"/>
<reference evidence="3 4" key="1">
    <citation type="journal article" date="2018" name="Plant J.">
        <title>Genome sequences of Chlorella sorokiniana UTEX 1602 and Micractinium conductrix SAG 241.80: implications to maltose excretion by a green alga.</title>
        <authorList>
            <person name="Arriola M.B."/>
            <person name="Velmurugan N."/>
            <person name="Zhang Y."/>
            <person name="Plunkett M.H."/>
            <person name="Hondzo H."/>
            <person name="Barney B.M."/>
        </authorList>
    </citation>
    <scope>NUCLEOTIDE SEQUENCE [LARGE SCALE GENOMIC DNA]</scope>
    <source>
        <strain evidence="4">UTEX 1602</strain>
    </source>
</reference>
<dbReference type="EMBL" id="LHPG02000008">
    <property type="protein sequence ID" value="PRW56649.1"/>
    <property type="molecule type" value="Genomic_DNA"/>
</dbReference>
<dbReference type="InterPro" id="IPR029058">
    <property type="entry name" value="AB_hydrolase_fold"/>
</dbReference>
<dbReference type="AlphaFoldDB" id="A0A2P6TRG1"/>
<name>A0A2P6TRG1_CHLSO</name>
<evidence type="ECO:0000313" key="3">
    <source>
        <dbReference type="EMBL" id="PRW56649.1"/>
    </source>
</evidence>
<dbReference type="PRINTS" id="PR00724">
    <property type="entry name" value="CRBOXYPTASEC"/>
</dbReference>
<evidence type="ECO:0000256" key="1">
    <source>
        <dbReference type="ARBA" id="ARBA00009431"/>
    </source>
</evidence>
<dbReference type="GO" id="GO:0006508">
    <property type="term" value="P:proteolysis"/>
    <property type="evidence" value="ECO:0007669"/>
    <property type="project" value="InterPro"/>
</dbReference>
<dbReference type="OrthoDB" id="443318at2759"/>
<protein>
    <submittedName>
        <fullName evidence="3">Serine carboxypeptidase-like 25</fullName>
    </submittedName>
</protein>
<comment type="caution">
    <text evidence="3">The sequence shown here is derived from an EMBL/GenBank/DDBJ whole genome shotgun (WGS) entry which is preliminary data.</text>
</comment>
<evidence type="ECO:0000256" key="2">
    <source>
        <dbReference type="SAM" id="MobiDB-lite"/>
    </source>
</evidence>
<feature type="compositionally biased region" description="Low complexity" evidence="2">
    <location>
        <begin position="180"/>
        <end position="193"/>
    </location>
</feature>
<dbReference type="PANTHER" id="PTHR11802:SF489">
    <property type="entry name" value="CARBOXYPEPTIDASE"/>
    <property type="match status" value="1"/>
</dbReference>
<dbReference type="STRING" id="3076.A0A2P6TRG1"/>
<dbReference type="Proteomes" id="UP000239899">
    <property type="component" value="Unassembled WGS sequence"/>
</dbReference>
<sequence>MGNLCQTPAHEDAARFSAETNQLRKAKLASTIASDYESWKYLRRAIKWYNAYQQCMACYLFLQFEENFKRRMDTVMCDSEELDCRQRDQLINHAQEARNMYAYSMQLVEKYRKDNFQDPPELERPSRLTQPRWAMWINLLSASEEDDGEDGLEDMLERMGVLKKQSRKTQMRAKHKAKEAAAATSRASRHSTTFDFKPSIHISPTISPNTCGGTANPTVAQSGSSAAAGGAAAAASHGRTAAGGSSGGAPSMQPIQTPNGLLYPVMTSQGLIVPAGRASMRSPAIAVLAAGLLLVAAAAAQTEGAQEDAVSALPEFDGELDGLYSGYLRVDNAKQRDLFYMLSEAEGAGNSTEEPPLLLWTQGGPGCSPVGIGAFQELGPFFFKFKGLNVSDLELQRNPYSWTNAASMLFIDSPAFTGFSKSADNVTDRIWDDANTTADNLAALLAFYDRFPQYRNRTLFLAGESYSGHFIPLLAQSIVEYNKALPSGEAPIPLEGYAIVNAWSDPELDNKGAADWWYSSGFISRDTYDGLLKHCNFSATVLWRTEGESGVKGECAKYRDTAHKEAQGYQLYGVNAPACKPGPDGQPAEEQPDWPSPPNPLFDPCAFARVGAWFNRQDVQEAIHAIQPGEAARKWKECDARALTYSLDSLLTSMIPVHESLIKEGVRAMVISGDSDGVVPTLSSRSWVESLGLPVKQALRPWVDAATGQVGGYTTQYEGLSFATLHEAGHAAPYFQPSAALQMISSFIAGEPLPAPETTA</sequence>
<comment type="similarity">
    <text evidence="1">Belongs to the peptidase S10 family.</text>
</comment>
<feature type="compositionally biased region" description="Polar residues" evidence="2">
    <location>
        <begin position="202"/>
        <end position="219"/>
    </location>
</feature>
<gene>
    <name evidence="3" type="ORF">C2E21_4462</name>
</gene>
<dbReference type="PANTHER" id="PTHR11802">
    <property type="entry name" value="SERINE PROTEASE FAMILY S10 SERINE CARBOXYPEPTIDASE"/>
    <property type="match status" value="1"/>
</dbReference>
<evidence type="ECO:0000313" key="4">
    <source>
        <dbReference type="Proteomes" id="UP000239899"/>
    </source>
</evidence>
<organism evidence="3 4">
    <name type="scientific">Chlorella sorokiniana</name>
    <name type="common">Freshwater green alga</name>
    <dbReference type="NCBI Taxonomy" id="3076"/>
    <lineage>
        <taxon>Eukaryota</taxon>
        <taxon>Viridiplantae</taxon>
        <taxon>Chlorophyta</taxon>
        <taxon>core chlorophytes</taxon>
        <taxon>Trebouxiophyceae</taxon>
        <taxon>Chlorellales</taxon>
        <taxon>Chlorellaceae</taxon>
        <taxon>Chlorella clade</taxon>
        <taxon>Chlorella</taxon>
    </lineage>
</organism>
<accession>A0A2P6TRG1</accession>
<dbReference type="GO" id="GO:0004185">
    <property type="term" value="F:serine-type carboxypeptidase activity"/>
    <property type="evidence" value="ECO:0007669"/>
    <property type="project" value="InterPro"/>
</dbReference>
<dbReference type="Pfam" id="PF00450">
    <property type="entry name" value="Peptidase_S10"/>
    <property type="match status" value="1"/>
</dbReference>
<feature type="region of interest" description="Disordered" evidence="2">
    <location>
        <begin position="163"/>
        <end position="223"/>
    </location>
</feature>
<dbReference type="Gene3D" id="3.40.50.1820">
    <property type="entry name" value="alpha/beta hydrolase"/>
    <property type="match status" value="1"/>
</dbReference>
<dbReference type="SUPFAM" id="SSF53474">
    <property type="entry name" value="alpha/beta-Hydrolases"/>
    <property type="match status" value="1"/>
</dbReference>
<keyword evidence="4" id="KW-1185">Reference proteome</keyword>
<dbReference type="InterPro" id="IPR001563">
    <property type="entry name" value="Peptidase_S10"/>
</dbReference>